<proteinExistence type="predicted"/>
<dbReference type="EMBL" id="KN124863">
    <property type="protein sequence ID" value="KFO20052.1"/>
    <property type="molecule type" value="Genomic_DNA"/>
</dbReference>
<dbReference type="AlphaFoldDB" id="A0A091CPP1"/>
<accession>A0A091CPP1</accession>
<gene>
    <name evidence="2" type="ORF">H920_18558</name>
</gene>
<evidence type="ECO:0000313" key="3">
    <source>
        <dbReference type="Proteomes" id="UP000028990"/>
    </source>
</evidence>
<name>A0A091CPP1_FUKDA</name>
<sequence length="167" mass="17654">MGVAELWLCACSPCPCSTHVAPEIEVAGSALHDPCRKRDATLWAQAVTSYKHSGAGAAAGAQCPPGTREAQATPRCTAEGEVAVRQWPRQRFAYSADGDFQPFRPLLPSLLKSRAIAGDSVSRGLSTDPPRVPSIPGVKPRLPQLDASLCPSSDYDAAEPESLKEAD</sequence>
<dbReference type="Proteomes" id="UP000028990">
    <property type="component" value="Unassembled WGS sequence"/>
</dbReference>
<evidence type="ECO:0000313" key="2">
    <source>
        <dbReference type="EMBL" id="KFO20052.1"/>
    </source>
</evidence>
<protein>
    <submittedName>
        <fullName evidence="2">Uncharacterized protein</fullName>
    </submittedName>
</protein>
<feature type="region of interest" description="Disordered" evidence="1">
    <location>
        <begin position="120"/>
        <end position="167"/>
    </location>
</feature>
<organism evidence="2 3">
    <name type="scientific">Fukomys damarensis</name>
    <name type="common">Damaraland mole rat</name>
    <name type="synonym">Cryptomys damarensis</name>
    <dbReference type="NCBI Taxonomy" id="885580"/>
    <lineage>
        <taxon>Eukaryota</taxon>
        <taxon>Metazoa</taxon>
        <taxon>Chordata</taxon>
        <taxon>Craniata</taxon>
        <taxon>Vertebrata</taxon>
        <taxon>Euteleostomi</taxon>
        <taxon>Mammalia</taxon>
        <taxon>Eutheria</taxon>
        <taxon>Euarchontoglires</taxon>
        <taxon>Glires</taxon>
        <taxon>Rodentia</taxon>
        <taxon>Hystricomorpha</taxon>
        <taxon>Bathyergidae</taxon>
        <taxon>Fukomys</taxon>
    </lineage>
</organism>
<evidence type="ECO:0000256" key="1">
    <source>
        <dbReference type="SAM" id="MobiDB-lite"/>
    </source>
</evidence>
<reference evidence="2 3" key="1">
    <citation type="submission" date="2013-11" db="EMBL/GenBank/DDBJ databases">
        <title>The Damaraland mole rat (Fukomys damarensis) genome and evolution of African mole rats.</title>
        <authorList>
            <person name="Gladyshev V.N."/>
            <person name="Fang X."/>
        </authorList>
    </citation>
    <scope>NUCLEOTIDE SEQUENCE [LARGE SCALE GENOMIC DNA]</scope>
    <source>
        <tissue evidence="2">Liver</tissue>
    </source>
</reference>
<keyword evidence="3" id="KW-1185">Reference proteome</keyword>